<evidence type="ECO:0000313" key="1">
    <source>
        <dbReference type="EMBL" id="MBU9699775.1"/>
    </source>
</evidence>
<sequence length="215" mass="22505">MSGSKRRASECTRCTAFSARRTIPAVPALAAVLWIALSGIAAAHSFTAGILVVGENVEQDLAEAVRGFLLASDERDGHPNETSDGHLGGVDVQVLPLPAEATGLVQGLTGSPDEPADVVVVLGLKPAADDAASKYSRASTVLVQALLAEGWNGDDRMEGFIARYRLAYGKEPGLLAASAYHAARRLDIAIRPLDGAGPRDELLEAWQASEVGLPR</sequence>
<comment type="caution">
    <text evidence="1">The sequence shown here is derived from an EMBL/GenBank/DDBJ whole genome shotgun (WGS) entry which is preliminary data.</text>
</comment>
<accession>A0ABS6J8A0</accession>
<evidence type="ECO:0000313" key="2">
    <source>
        <dbReference type="Proteomes" id="UP000731907"/>
    </source>
</evidence>
<dbReference type="RefSeq" id="WP_161763851.1">
    <property type="nucleotide sequence ID" value="NZ_JAAATX020000014.1"/>
</dbReference>
<protein>
    <submittedName>
        <fullName evidence="1">Uncharacterized protein</fullName>
    </submittedName>
</protein>
<name>A0ABS6J8A0_9RHOB</name>
<organism evidence="1 2">
    <name type="scientific">Paragemmobacter amnigenus</name>
    <dbReference type="NCBI Taxonomy" id="2852097"/>
    <lineage>
        <taxon>Bacteria</taxon>
        <taxon>Pseudomonadati</taxon>
        <taxon>Pseudomonadota</taxon>
        <taxon>Alphaproteobacteria</taxon>
        <taxon>Rhodobacterales</taxon>
        <taxon>Paracoccaceae</taxon>
        <taxon>Paragemmobacter</taxon>
    </lineage>
</organism>
<reference evidence="1 2" key="1">
    <citation type="submission" date="2021-06" db="EMBL/GenBank/DDBJ databases">
        <title>Rhodobacteraceae bacterium strain HSP-20.</title>
        <authorList>
            <person name="Chen W.-M."/>
        </authorList>
    </citation>
    <scope>NUCLEOTIDE SEQUENCE [LARGE SCALE GENOMIC DNA]</scope>
    <source>
        <strain evidence="1 2">HSP-20</strain>
    </source>
</reference>
<gene>
    <name evidence="1" type="ORF">GU927_018190</name>
</gene>
<proteinExistence type="predicted"/>
<keyword evidence="2" id="KW-1185">Reference proteome</keyword>
<dbReference type="EMBL" id="JAAATX020000014">
    <property type="protein sequence ID" value="MBU9699775.1"/>
    <property type="molecule type" value="Genomic_DNA"/>
</dbReference>
<dbReference type="Proteomes" id="UP000731907">
    <property type="component" value="Unassembled WGS sequence"/>
</dbReference>